<dbReference type="OrthoDB" id="7307423at2"/>
<dbReference type="Pfam" id="PF20056">
    <property type="entry name" value="DUF6455"/>
    <property type="match status" value="1"/>
</dbReference>
<name>A0A1X7NNI6_9HYPH</name>
<sequence length="131" mass="14256">MTGSTAREVFHRVAEKWQDFRSARSALAELDGCDPSVVAELARDTGVDIADFRDIVGKGVGADRLMLRMMQAYGIDAAKLERDAPAFFRDVAVSCSKCGDKARCRRELDSGTAHEHAAEFCPNQPSFAAMG</sequence>
<evidence type="ECO:0000313" key="3">
    <source>
        <dbReference type="Proteomes" id="UP000193083"/>
    </source>
</evidence>
<keyword evidence="3" id="KW-1185">Reference proteome</keyword>
<dbReference type="AlphaFoldDB" id="A0A1X7NNI6"/>
<dbReference type="InterPro" id="IPR045601">
    <property type="entry name" value="DUF6455"/>
</dbReference>
<evidence type="ECO:0000259" key="1">
    <source>
        <dbReference type="Pfam" id="PF20056"/>
    </source>
</evidence>
<evidence type="ECO:0000313" key="2">
    <source>
        <dbReference type="EMBL" id="SMH39124.1"/>
    </source>
</evidence>
<protein>
    <recommendedName>
        <fullName evidence="1">DUF6455 domain-containing protein</fullName>
    </recommendedName>
</protein>
<dbReference type="RefSeq" id="WP_085464143.1">
    <property type="nucleotide sequence ID" value="NZ_FXBL01000004.1"/>
</dbReference>
<gene>
    <name evidence="2" type="ORF">SAMN02982922_2131</name>
</gene>
<dbReference type="Proteomes" id="UP000193083">
    <property type="component" value="Unassembled WGS sequence"/>
</dbReference>
<reference evidence="2 3" key="1">
    <citation type="submission" date="2017-04" db="EMBL/GenBank/DDBJ databases">
        <authorList>
            <person name="Afonso C.L."/>
            <person name="Miller P.J."/>
            <person name="Scott M.A."/>
            <person name="Spackman E."/>
            <person name="Goraichik I."/>
            <person name="Dimitrov K.M."/>
            <person name="Suarez D.L."/>
            <person name="Swayne D.E."/>
        </authorList>
    </citation>
    <scope>NUCLEOTIDE SEQUENCE [LARGE SCALE GENOMIC DNA]</scope>
    <source>
        <strain evidence="2 3">B5P</strain>
    </source>
</reference>
<dbReference type="EMBL" id="FXBL01000004">
    <property type="protein sequence ID" value="SMH39124.1"/>
    <property type="molecule type" value="Genomic_DNA"/>
</dbReference>
<proteinExistence type="predicted"/>
<organism evidence="2 3">
    <name type="scientific">Mesorhizobium australicum</name>
    <dbReference type="NCBI Taxonomy" id="536018"/>
    <lineage>
        <taxon>Bacteria</taxon>
        <taxon>Pseudomonadati</taxon>
        <taxon>Pseudomonadota</taxon>
        <taxon>Alphaproteobacteria</taxon>
        <taxon>Hyphomicrobiales</taxon>
        <taxon>Phyllobacteriaceae</taxon>
        <taxon>Mesorhizobium</taxon>
    </lineage>
</organism>
<feature type="domain" description="DUF6455" evidence="1">
    <location>
        <begin position="64"/>
        <end position="130"/>
    </location>
</feature>
<accession>A0A1X7NNI6</accession>